<name>A0A6H5ILM8_9HYME</name>
<dbReference type="Proteomes" id="UP000479190">
    <property type="component" value="Unassembled WGS sequence"/>
</dbReference>
<dbReference type="EMBL" id="CADCXV010000889">
    <property type="protein sequence ID" value="CAB0038068.1"/>
    <property type="molecule type" value="Genomic_DNA"/>
</dbReference>
<dbReference type="AlphaFoldDB" id="A0A6H5ILM8"/>
<reference evidence="1 2" key="1">
    <citation type="submission" date="2020-02" db="EMBL/GenBank/DDBJ databases">
        <authorList>
            <person name="Ferguson B K."/>
        </authorList>
    </citation>
    <scope>NUCLEOTIDE SEQUENCE [LARGE SCALE GENOMIC DNA]</scope>
</reference>
<sequence length="210" mass="23106">MRTEIGRACDQSRAAAVAPVTDHDTCEVRVSGVPLSVDVTSSASAERIVFALGLDRLVPHILSVREWAPRRRLTVSAPRAGDAAGNPELRTMVIRFSSANARETFLAATPMFQRLSMHTIFGIEDNGSMNRLRANVILPTNLHRLYRRCAAAAESRGCPRPFVRNLCIYMRRERAADPIRIMSDADLARLTSLPTISPTSAHPTHPQAPL</sequence>
<accession>A0A6H5ILM8</accession>
<protein>
    <submittedName>
        <fullName evidence="1">Uncharacterized protein</fullName>
    </submittedName>
</protein>
<evidence type="ECO:0000313" key="1">
    <source>
        <dbReference type="EMBL" id="CAB0038068.1"/>
    </source>
</evidence>
<proteinExistence type="predicted"/>
<organism evidence="1 2">
    <name type="scientific">Trichogramma brassicae</name>
    <dbReference type="NCBI Taxonomy" id="86971"/>
    <lineage>
        <taxon>Eukaryota</taxon>
        <taxon>Metazoa</taxon>
        <taxon>Ecdysozoa</taxon>
        <taxon>Arthropoda</taxon>
        <taxon>Hexapoda</taxon>
        <taxon>Insecta</taxon>
        <taxon>Pterygota</taxon>
        <taxon>Neoptera</taxon>
        <taxon>Endopterygota</taxon>
        <taxon>Hymenoptera</taxon>
        <taxon>Apocrita</taxon>
        <taxon>Proctotrupomorpha</taxon>
        <taxon>Chalcidoidea</taxon>
        <taxon>Trichogrammatidae</taxon>
        <taxon>Trichogramma</taxon>
    </lineage>
</organism>
<keyword evidence="2" id="KW-1185">Reference proteome</keyword>
<gene>
    <name evidence="1" type="ORF">TBRA_LOCUS9862</name>
</gene>
<dbReference type="OrthoDB" id="7701660at2759"/>
<evidence type="ECO:0000313" key="2">
    <source>
        <dbReference type="Proteomes" id="UP000479190"/>
    </source>
</evidence>